<accession>A0ABR4FJU7</accession>
<dbReference type="Proteomes" id="UP001610563">
    <property type="component" value="Unassembled WGS sequence"/>
</dbReference>
<gene>
    <name evidence="1" type="ORF">BJX66DRAFT_318685</name>
</gene>
<keyword evidence="2" id="KW-1185">Reference proteome</keyword>
<reference evidence="1 2" key="1">
    <citation type="submission" date="2024-07" db="EMBL/GenBank/DDBJ databases">
        <title>Section-level genome sequencing and comparative genomics of Aspergillus sections Usti and Cavernicolus.</title>
        <authorList>
            <consortium name="Lawrence Berkeley National Laboratory"/>
            <person name="Nybo J.L."/>
            <person name="Vesth T.C."/>
            <person name="Theobald S."/>
            <person name="Frisvad J.C."/>
            <person name="Larsen T.O."/>
            <person name="Kjaerboelling I."/>
            <person name="Rothschild-Mancinelli K."/>
            <person name="Lyhne E.K."/>
            <person name="Kogle M.E."/>
            <person name="Barry K."/>
            <person name="Clum A."/>
            <person name="Na H."/>
            <person name="Ledsgaard L."/>
            <person name="Lin J."/>
            <person name="Lipzen A."/>
            <person name="Kuo A."/>
            <person name="Riley R."/>
            <person name="Mondo S."/>
            <person name="Labutti K."/>
            <person name="Haridas S."/>
            <person name="Pangalinan J."/>
            <person name="Salamov A.A."/>
            <person name="Simmons B.A."/>
            <person name="Magnuson J.K."/>
            <person name="Chen J."/>
            <person name="Drula E."/>
            <person name="Henrissat B."/>
            <person name="Wiebenga A."/>
            <person name="Lubbers R.J."/>
            <person name="Gomes A.C."/>
            <person name="Makela M.R."/>
            <person name="Stajich J."/>
            <person name="Grigoriev I.V."/>
            <person name="Mortensen U.H."/>
            <person name="De Vries R.P."/>
            <person name="Baker S.E."/>
            <person name="Andersen M.R."/>
        </authorList>
    </citation>
    <scope>NUCLEOTIDE SEQUENCE [LARGE SCALE GENOMIC DNA]</scope>
    <source>
        <strain evidence="1 2">CBS 209.92</strain>
    </source>
</reference>
<feature type="non-terminal residue" evidence="1">
    <location>
        <position position="1"/>
    </location>
</feature>
<dbReference type="EMBL" id="JBFTWV010000244">
    <property type="protein sequence ID" value="KAL2783342.1"/>
    <property type="molecule type" value="Genomic_DNA"/>
</dbReference>
<sequence length="72" mass="8358">VSKILQEDLTVAVKAMCLLGNLTAQQSEAFSHCGRLQWLFRSRTWYKCSLDLQGSRRRGLNLSQDSIWVKWE</sequence>
<evidence type="ECO:0000313" key="1">
    <source>
        <dbReference type="EMBL" id="KAL2783342.1"/>
    </source>
</evidence>
<proteinExistence type="predicted"/>
<comment type="caution">
    <text evidence="1">The sequence shown here is derived from an EMBL/GenBank/DDBJ whole genome shotgun (WGS) entry which is preliminary data.</text>
</comment>
<name>A0ABR4FJU7_9EURO</name>
<evidence type="ECO:0000313" key="2">
    <source>
        <dbReference type="Proteomes" id="UP001610563"/>
    </source>
</evidence>
<protein>
    <submittedName>
        <fullName evidence="1">Uncharacterized protein</fullName>
    </submittedName>
</protein>
<organism evidence="1 2">
    <name type="scientific">Aspergillus keveii</name>
    <dbReference type="NCBI Taxonomy" id="714993"/>
    <lineage>
        <taxon>Eukaryota</taxon>
        <taxon>Fungi</taxon>
        <taxon>Dikarya</taxon>
        <taxon>Ascomycota</taxon>
        <taxon>Pezizomycotina</taxon>
        <taxon>Eurotiomycetes</taxon>
        <taxon>Eurotiomycetidae</taxon>
        <taxon>Eurotiales</taxon>
        <taxon>Aspergillaceae</taxon>
        <taxon>Aspergillus</taxon>
        <taxon>Aspergillus subgen. Nidulantes</taxon>
    </lineage>
</organism>